<dbReference type="AlphaFoldDB" id="A0A7J8YJC6"/>
<accession>A0A7J8YJC6</accession>
<keyword evidence="3" id="KW-1185">Reference proteome</keyword>
<reference evidence="2 3" key="1">
    <citation type="journal article" date="2019" name="Genome Biol. Evol.">
        <title>Insights into the evolution of the New World diploid cottons (Gossypium, subgenus Houzingenia) based on genome sequencing.</title>
        <authorList>
            <person name="Grover C.E."/>
            <person name="Arick M.A. 2nd"/>
            <person name="Thrash A."/>
            <person name="Conover J.L."/>
            <person name="Sanders W.S."/>
            <person name="Peterson D.G."/>
            <person name="Frelichowski J.E."/>
            <person name="Scheffler J.A."/>
            <person name="Scheffler B.E."/>
            <person name="Wendel J.F."/>
        </authorList>
    </citation>
    <scope>NUCLEOTIDE SEQUENCE [LARGE SCALE GENOMIC DNA]</scope>
    <source>
        <strain evidence="2">185</strain>
        <tissue evidence="2">Leaf</tissue>
    </source>
</reference>
<keyword evidence="1" id="KW-1133">Transmembrane helix</keyword>
<protein>
    <submittedName>
        <fullName evidence="2">Uncharacterized protein</fullName>
    </submittedName>
</protein>
<sequence>MTPSHFPWPDIEKGYVMDGVSSSQGLPENTSIRHLRHVVHTTVSPPQEIQVANYFPTSNSQSSRSLIPSATELEEAGIHFIERTFRNFMAYERKPRYFFDYVVFMDKLIKTGKDVELLRKSGIFFDNWLRDGEEVTKIFNKLGYFVYYDMCSNEQALQDKMEHMEGKIEDYFNTPWSPISFLAALVLLLLTILQTIFSLLAYYHQRQ</sequence>
<evidence type="ECO:0000313" key="2">
    <source>
        <dbReference type="EMBL" id="MBA0699661.1"/>
    </source>
</evidence>
<gene>
    <name evidence="2" type="ORF">Goari_001273</name>
</gene>
<keyword evidence="1" id="KW-0472">Membrane</keyword>
<dbReference type="EMBL" id="JABFAA010000013">
    <property type="protein sequence ID" value="MBA0699661.1"/>
    <property type="molecule type" value="Genomic_DNA"/>
</dbReference>
<evidence type="ECO:0000313" key="3">
    <source>
        <dbReference type="Proteomes" id="UP000593577"/>
    </source>
</evidence>
<comment type="caution">
    <text evidence="2">The sequence shown here is derived from an EMBL/GenBank/DDBJ whole genome shotgun (WGS) entry which is preliminary data.</text>
</comment>
<evidence type="ECO:0000256" key="1">
    <source>
        <dbReference type="SAM" id="Phobius"/>
    </source>
</evidence>
<proteinExistence type="predicted"/>
<feature type="transmembrane region" description="Helical" evidence="1">
    <location>
        <begin position="181"/>
        <end position="203"/>
    </location>
</feature>
<name>A0A7J8YJC6_GOSAI</name>
<dbReference type="PANTHER" id="PTHR31170:SF25">
    <property type="entry name" value="BNAA09G04570D PROTEIN"/>
    <property type="match status" value="1"/>
</dbReference>
<organism evidence="2 3">
    <name type="scientific">Gossypium aridum</name>
    <name type="common">American cotton</name>
    <name type="synonym">Erioxylum aridum</name>
    <dbReference type="NCBI Taxonomy" id="34290"/>
    <lineage>
        <taxon>Eukaryota</taxon>
        <taxon>Viridiplantae</taxon>
        <taxon>Streptophyta</taxon>
        <taxon>Embryophyta</taxon>
        <taxon>Tracheophyta</taxon>
        <taxon>Spermatophyta</taxon>
        <taxon>Magnoliopsida</taxon>
        <taxon>eudicotyledons</taxon>
        <taxon>Gunneridae</taxon>
        <taxon>Pentapetalae</taxon>
        <taxon>rosids</taxon>
        <taxon>malvids</taxon>
        <taxon>Malvales</taxon>
        <taxon>Malvaceae</taxon>
        <taxon>Malvoideae</taxon>
        <taxon>Gossypium</taxon>
    </lineage>
</organism>
<keyword evidence="1" id="KW-0812">Transmembrane</keyword>
<dbReference type="InterPro" id="IPR004158">
    <property type="entry name" value="DUF247_pln"/>
</dbReference>
<dbReference type="PANTHER" id="PTHR31170">
    <property type="entry name" value="BNAC04G53230D PROTEIN"/>
    <property type="match status" value="1"/>
</dbReference>
<dbReference type="Proteomes" id="UP000593577">
    <property type="component" value="Unassembled WGS sequence"/>
</dbReference>
<dbReference type="Pfam" id="PF03140">
    <property type="entry name" value="DUF247"/>
    <property type="match status" value="1"/>
</dbReference>